<organism evidence="2 3">
    <name type="scientific">Paraphaeosphaeria sporulosa</name>
    <dbReference type="NCBI Taxonomy" id="1460663"/>
    <lineage>
        <taxon>Eukaryota</taxon>
        <taxon>Fungi</taxon>
        <taxon>Dikarya</taxon>
        <taxon>Ascomycota</taxon>
        <taxon>Pezizomycotina</taxon>
        <taxon>Dothideomycetes</taxon>
        <taxon>Pleosporomycetidae</taxon>
        <taxon>Pleosporales</taxon>
        <taxon>Massarineae</taxon>
        <taxon>Didymosphaeriaceae</taxon>
        <taxon>Paraphaeosphaeria</taxon>
    </lineage>
</organism>
<dbReference type="GeneID" id="28767295"/>
<accession>A0A177BVB7</accession>
<name>A0A177BVB7_9PLEO</name>
<sequence length="237" mass="26828">MRKLLGTSGTRKHIKLANSYYSKDAPEIQIAKVLEGQKNMNGGHDLKNWSLSARKVLKGGCSAAILVLKGHGRDEQPWSYDAPKLAMIVTSPVIRDYFIQNPESTDFPAINPQFKAKAIESVAHWLRILITVPELDNIRLPKLDPKMSVADLKDSLNMLGPEWNAFIGDFRNLMLAQAMKLTEARSLDKVKERKERNKVKKEKHSKEDLVVKEEKIEGAETAMKDKDTKETEQVVKH</sequence>
<dbReference type="EMBL" id="KV441565">
    <property type="protein sequence ID" value="OAF98671.1"/>
    <property type="molecule type" value="Genomic_DNA"/>
</dbReference>
<gene>
    <name evidence="2" type="ORF">CC84DRAFT_1234277</name>
</gene>
<protein>
    <submittedName>
        <fullName evidence="2">Uncharacterized protein</fullName>
    </submittedName>
</protein>
<dbReference type="RefSeq" id="XP_018029037.1">
    <property type="nucleotide sequence ID" value="XM_018183809.1"/>
</dbReference>
<evidence type="ECO:0000313" key="2">
    <source>
        <dbReference type="EMBL" id="OAF98671.1"/>
    </source>
</evidence>
<evidence type="ECO:0000313" key="3">
    <source>
        <dbReference type="Proteomes" id="UP000077069"/>
    </source>
</evidence>
<reference evidence="2 3" key="1">
    <citation type="submission" date="2016-05" db="EMBL/GenBank/DDBJ databases">
        <title>Comparative analysis of secretome profiles of manganese(II)-oxidizing ascomycete fungi.</title>
        <authorList>
            <consortium name="DOE Joint Genome Institute"/>
            <person name="Zeiner C.A."/>
            <person name="Purvine S.O."/>
            <person name="Zink E.M."/>
            <person name="Wu S."/>
            <person name="Pasa-Tolic L."/>
            <person name="Chaput D.L."/>
            <person name="Haridas S."/>
            <person name="Grigoriev I.V."/>
            <person name="Santelli C.M."/>
            <person name="Hansel C.M."/>
        </authorList>
    </citation>
    <scope>NUCLEOTIDE SEQUENCE [LARGE SCALE GENOMIC DNA]</scope>
    <source>
        <strain evidence="2 3">AP3s5-JAC2a</strain>
    </source>
</reference>
<dbReference type="AlphaFoldDB" id="A0A177BVB7"/>
<dbReference type="OrthoDB" id="3789852at2759"/>
<feature type="region of interest" description="Disordered" evidence="1">
    <location>
        <begin position="214"/>
        <end position="237"/>
    </location>
</feature>
<dbReference type="Proteomes" id="UP000077069">
    <property type="component" value="Unassembled WGS sequence"/>
</dbReference>
<proteinExistence type="predicted"/>
<evidence type="ECO:0000256" key="1">
    <source>
        <dbReference type="SAM" id="MobiDB-lite"/>
    </source>
</evidence>
<keyword evidence="3" id="KW-1185">Reference proteome</keyword>
<dbReference type="InParanoid" id="A0A177BVB7"/>